<dbReference type="EMBL" id="JAERRI010000019">
    <property type="protein sequence ID" value="MBL1093365.1"/>
    <property type="molecule type" value="Genomic_DNA"/>
</dbReference>
<gene>
    <name evidence="1" type="ORF">JK360_29220</name>
</gene>
<accession>A0ABS1MZZ1</accession>
<name>A0ABS1MZZ1_9ACTN</name>
<keyword evidence="2" id="KW-1185">Reference proteome</keyword>
<dbReference type="InterPro" id="IPR037883">
    <property type="entry name" value="Knr4/Smi1-like_sf"/>
</dbReference>
<comment type="caution">
    <text evidence="1">The sequence shown here is derived from an EMBL/GenBank/DDBJ whole genome shotgun (WGS) entry which is preliminary data.</text>
</comment>
<evidence type="ECO:0000313" key="1">
    <source>
        <dbReference type="EMBL" id="MBL1093365.1"/>
    </source>
</evidence>
<reference evidence="1 2" key="1">
    <citation type="submission" date="2021-01" db="EMBL/GenBank/DDBJ databases">
        <title>WGS of actinomycetes isolated from Thailand.</title>
        <authorList>
            <person name="Thawai C."/>
        </authorList>
    </citation>
    <scope>NUCLEOTIDE SEQUENCE [LARGE SCALE GENOMIC DNA]</scope>
    <source>
        <strain evidence="1 2">CH9-7</strain>
    </source>
</reference>
<protein>
    <submittedName>
        <fullName evidence="1">SMI1/KNR4 family protein</fullName>
    </submittedName>
</protein>
<proteinExistence type="predicted"/>
<sequence length="104" mass="11300">MGENSQVAALAKVLPMAHGVNERIDWREVEEIWGTRFPADYVAFMEAYGAGSVSREVGILLPVPRSDSYSDGTGLRQETANARGTWEMLGGRAGLDVDPDFIVA</sequence>
<organism evidence="1 2">
    <name type="scientific">Streptomyces siderophoricus</name>
    <dbReference type="NCBI Taxonomy" id="2802281"/>
    <lineage>
        <taxon>Bacteria</taxon>
        <taxon>Bacillati</taxon>
        <taxon>Actinomycetota</taxon>
        <taxon>Actinomycetes</taxon>
        <taxon>Kitasatosporales</taxon>
        <taxon>Streptomycetaceae</taxon>
        <taxon>Streptomyces</taxon>
    </lineage>
</organism>
<evidence type="ECO:0000313" key="2">
    <source>
        <dbReference type="Proteomes" id="UP000629371"/>
    </source>
</evidence>
<dbReference type="RefSeq" id="WP_201809108.1">
    <property type="nucleotide sequence ID" value="NZ_JAERRI010000019.1"/>
</dbReference>
<dbReference type="SUPFAM" id="SSF160631">
    <property type="entry name" value="SMI1/KNR4-like"/>
    <property type="match status" value="1"/>
</dbReference>
<dbReference type="Proteomes" id="UP000629371">
    <property type="component" value="Unassembled WGS sequence"/>
</dbReference>